<dbReference type="SUPFAM" id="SSF51197">
    <property type="entry name" value="Clavaminate synthase-like"/>
    <property type="match status" value="1"/>
</dbReference>
<evidence type="ECO:0000256" key="1">
    <source>
        <dbReference type="ARBA" id="ARBA00001962"/>
    </source>
</evidence>
<evidence type="ECO:0000256" key="2">
    <source>
        <dbReference type="ARBA" id="ARBA00022723"/>
    </source>
</evidence>
<dbReference type="Proteomes" id="UP000030762">
    <property type="component" value="Unassembled WGS sequence"/>
</dbReference>
<sequence length="316" mass="34868">MLHRALTKASSPAWARRASSAAAYGLSTEQQAFYNANGYLHIEGALSHETCDTLRARADHHLSQFDPSSKSIFSSKHQTRYSDAYFLSSGPRIHCFFEEDAVDDDGNVTVPLPLAINKIGHNLHSLDPAFRDVSFSPSVKGILQSLGYVAPVVPQSMYIFKQPSIGGEVGAHQDGTYLYTEPQSVIGLWWALEDCTTSNGCLYGVPGSHLTTPVLQHFKRTTPFNGQEDFSSADGPLLETVPATKPAFDLTGGTPILTKKGDLVLLHSSFVHYSHANTSDKSRHAYSIHVVESHETEYPKVNWLQFPKDMPFPRVY</sequence>
<dbReference type="RefSeq" id="XP_008607003.1">
    <property type="nucleotide sequence ID" value="XM_008608781.1"/>
</dbReference>
<evidence type="ECO:0008006" key="6">
    <source>
        <dbReference type="Google" id="ProtNLM"/>
    </source>
</evidence>
<reference evidence="4 5" key="1">
    <citation type="submission" date="2012-04" db="EMBL/GenBank/DDBJ databases">
        <title>The Genome Sequence of Saprolegnia declina VS20.</title>
        <authorList>
            <consortium name="The Broad Institute Genome Sequencing Platform"/>
            <person name="Russ C."/>
            <person name="Nusbaum C."/>
            <person name="Tyler B."/>
            <person name="van West P."/>
            <person name="Dieguez-Uribeondo J."/>
            <person name="de Bruijn I."/>
            <person name="Tripathy S."/>
            <person name="Jiang R."/>
            <person name="Young S.K."/>
            <person name="Zeng Q."/>
            <person name="Gargeya S."/>
            <person name="Fitzgerald M."/>
            <person name="Haas B."/>
            <person name="Abouelleil A."/>
            <person name="Alvarado L."/>
            <person name="Arachchi H.M."/>
            <person name="Berlin A."/>
            <person name="Chapman S.B."/>
            <person name="Goldberg J."/>
            <person name="Griggs A."/>
            <person name="Gujja S."/>
            <person name="Hansen M."/>
            <person name="Howarth C."/>
            <person name="Imamovic A."/>
            <person name="Larimer J."/>
            <person name="McCowen C."/>
            <person name="Montmayeur A."/>
            <person name="Murphy C."/>
            <person name="Neiman D."/>
            <person name="Pearson M."/>
            <person name="Priest M."/>
            <person name="Roberts A."/>
            <person name="Saif S."/>
            <person name="Shea T."/>
            <person name="Sisk P."/>
            <person name="Sykes S."/>
            <person name="Wortman J."/>
            <person name="Nusbaum C."/>
            <person name="Birren B."/>
        </authorList>
    </citation>
    <scope>NUCLEOTIDE SEQUENCE [LARGE SCALE GENOMIC DNA]</scope>
    <source>
        <strain evidence="4 5">VS20</strain>
    </source>
</reference>
<name>T0QYG2_SAPDV</name>
<evidence type="ECO:0000256" key="3">
    <source>
        <dbReference type="ARBA" id="ARBA00023004"/>
    </source>
</evidence>
<comment type="cofactor">
    <cofactor evidence="1">
        <name>Fe cation</name>
        <dbReference type="ChEBI" id="CHEBI:24875"/>
    </cofactor>
</comment>
<dbReference type="VEuPathDB" id="FungiDB:SDRG_03159"/>
<dbReference type="STRING" id="1156394.T0QYG2"/>
<organism evidence="4 5">
    <name type="scientific">Saprolegnia diclina (strain VS20)</name>
    <dbReference type="NCBI Taxonomy" id="1156394"/>
    <lineage>
        <taxon>Eukaryota</taxon>
        <taxon>Sar</taxon>
        <taxon>Stramenopiles</taxon>
        <taxon>Oomycota</taxon>
        <taxon>Saprolegniomycetes</taxon>
        <taxon>Saprolegniales</taxon>
        <taxon>Saprolegniaceae</taxon>
        <taxon>Saprolegnia</taxon>
    </lineage>
</organism>
<dbReference type="PANTHER" id="PTHR20883:SF15">
    <property type="entry name" value="PHYTANOYL-COA DIOXYGENASE DOMAIN-CONTAINING PROTEIN 1"/>
    <property type="match status" value="1"/>
</dbReference>
<protein>
    <recommendedName>
        <fullName evidence="6">Phytanoyl-CoA dioxygenase</fullName>
    </recommendedName>
</protein>
<keyword evidence="3" id="KW-0408">Iron</keyword>
<dbReference type="eggNOG" id="KOG3290">
    <property type="taxonomic scope" value="Eukaryota"/>
</dbReference>
<accession>T0QYG2</accession>
<keyword evidence="2" id="KW-0479">Metal-binding</keyword>
<dbReference type="Gene3D" id="2.60.120.620">
    <property type="entry name" value="q2cbj1_9rhob like domain"/>
    <property type="match status" value="1"/>
</dbReference>
<dbReference type="InterPro" id="IPR008775">
    <property type="entry name" value="Phytyl_CoA_dOase-like"/>
</dbReference>
<dbReference type="AlphaFoldDB" id="T0QYG2"/>
<dbReference type="OMA" id="KYSEDNW"/>
<dbReference type="PANTHER" id="PTHR20883">
    <property type="entry name" value="PHYTANOYL-COA DIOXYGENASE DOMAIN CONTAINING 1"/>
    <property type="match status" value="1"/>
</dbReference>
<evidence type="ECO:0000313" key="4">
    <source>
        <dbReference type="EMBL" id="EQC39731.1"/>
    </source>
</evidence>
<dbReference type="EMBL" id="JH767138">
    <property type="protein sequence ID" value="EQC39731.1"/>
    <property type="molecule type" value="Genomic_DNA"/>
</dbReference>
<dbReference type="InParanoid" id="T0QYG2"/>
<dbReference type="GO" id="GO:0046872">
    <property type="term" value="F:metal ion binding"/>
    <property type="evidence" value="ECO:0007669"/>
    <property type="project" value="UniProtKB-KW"/>
</dbReference>
<dbReference type="Pfam" id="PF05721">
    <property type="entry name" value="PhyH"/>
    <property type="match status" value="1"/>
</dbReference>
<dbReference type="GeneID" id="19943886"/>
<proteinExistence type="predicted"/>
<keyword evidence="5" id="KW-1185">Reference proteome</keyword>
<dbReference type="OrthoDB" id="445007at2759"/>
<gene>
    <name evidence="4" type="ORF">SDRG_03159</name>
</gene>
<evidence type="ECO:0000313" key="5">
    <source>
        <dbReference type="Proteomes" id="UP000030762"/>
    </source>
</evidence>